<proteinExistence type="predicted"/>
<reference evidence="2 3" key="1">
    <citation type="submission" date="2020-01" db="EMBL/GenBank/DDBJ databases">
        <title>Genomes of bacteria type strains.</title>
        <authorList>
            <person name="Chen J."/>
            <person name="Zhu S."/>
            <person name="Yang J."/>
        </authorList>
    </citation>
    <scope>NUCLEOTIDE SEQUENCE [LARGE SCALE GENOMIC DNA]</scope>
    <source>
        <strain evidence="2 3">LMG 22958</strain>
    </source>
</reference>
<accession>A0A6L9MTV7</accession>
<organism evidence="2 3">
    <name type="scientific">Alteromonas hispanica</name>
    <dbReference type="NCBI Taxonomy" id="315421"/>
    <lineage>
        <taxon>Bacteria</taxon>
        <taxon>Pseudomonadati</taxon>
        <taxon>Pseudomonadota</taxon>
        <taxon>Gammaproteobacteria</taxon>
        <taxon>Alteromonadales</taxon>
        <taxon>Alteromonadaceae</taxon>
        <taxon>Alteromonas/Salinimonas group</taxon>
        <taxon>Alteromonas</taxon>
    </lineage>
</organism>
<keyword evidence="1" id="KW-1133">Transmembrane helix</keyword>
<dbReference type="AlphaFoldDB" id="A0A6L9MTV7"/>
<evidence type="ECO:0000313" key="3">
    <source>
        <dbReference type="Proteomes" id="UP000478837"/>
    </source>
</evidence>
<sequence length="68" mass="7762">MIFKYGISAAALIFMLEAIYAFFKAPGLDTHHSYLQTALLFIILGVCYEQLSKHRISRNRDKQSEGSH</sequence>
<dbReference type="Proteomes" id="UP000478837">
    <property type="component" value="Unassembled WGS sequence"/>
</dbReference>
<evidence type="ECO:0000313" key="2">
    <source>
        <dbReference type="EMBL" id="NDW21684.1"/>
    </source>
</evidence>
<dbReference type="EMBL" id="JAAAWP010000004">
    <property type="protein sequence ID" value="NDW21684.1"/>
    <property type="molecule type" value="Genomic_DNA"/>
</dbReference>
<keyword evidence="1" id="KW-0472">Membrane</keyword>
<keyword evidence="3" id="KW-1185">Reference proteome</keyword>
<evidence type="ECO:0000256" key="1">
    <source>
        <dbReference type="SAM" id="Phobius"/>
    </source>
</evidence>
<keyword evidence="1" id="KW-0812">Transmembrane</keyword>
<dbReference type="RefSeq" id="WP_156844071.1">
    <property type="nucleotide sequence ID" value="NZ_JAAAWP010000004.1"/>
</dbReference>
<name>A0A6L9MTV7_9ALTE</name>
<feature type="transmembrane region" description="Helical" evidence="1">
    <location>
        <begin position="31"/>
        <end position="51"/>
    </location>
</feature>
<comment type="caution">
    <text evidence="2">The sequence shown here is derived from an EMBL/GenBank/DDBJ whole genome shotgun (WGS) entry which is preliminary data.</text>
</comment>
<gene>
    <name evidence="2" type="ORF">GTW09_09155</name>
</gene>
<protein>
    <submittedName>
        <fullName evidence="2">Uncharacterized protein</fullName>
    </submittedName>
</protein>